<dbReference type="AlphaFoldDB" id="A0A0A9GTM8"/>
<evidence type="ECO:0000313" key="1">
    <source>
        <dbReference type="EMBL" id="JAE26889.1"/>
    </source>
</evidence>
<sequence length="19" mass="2086">MPLCLFCRYGPGAHPVARP</sequence>
<name>A0A0A9GTM8_ARUDO</name>
<protein>
    <submittedName>
        <fullName evidence="1">Uncharacterized protein</fullName>
    </submittedName>
</protein>
<dbReference type="EMBL" id="GBRH01171007">
    <property type="protein sequence ID" value="JAE26889.1"/>
    <property type="molecule type" value="Transcribed_RNA"/>
</dbReference>
<reference evidence="1" key="1">
    <citation type="submission" date="2014-09" db="EMBL/GenBank/DDBJ databases">
        <authorList>
            <person name="Magalhaes I.L.F."/>
            <person name="Oliveira U."/>
            <person name="Santos F.R."/>
            <person name="Vidigal T.H.D.A."/>
            <person name="Brescovit A.D."/>
            <person name="Santos A.J."/>
        </authorList>
    </citation>
    <scope>NUCLEOTIDE SEQUENCE</scope>
    <source>
        <tissue evidence="1">Shoot tissue taken approximately 20 cm above the soil surface</tissue>
    </source>
</reference>
<proteinExistence type="predicted"/>
<reference evidence="1" key="2">
    <citation type="journal article" date="2015" name="Data Brief">
        <title>Shoot transcriptome of the giant reed, Arundo donax.</title>
        <authorList>
            <person name="Barrero R.A."/>
            <person name="Guerrero F.D."/>
            <person name="Moolhuijzen P."/>
            <person name="Goolsby J.A."/>
            <person name="Tidwell J."/>
            <person name="Bellgard S.E."/>
            <person name="Bellgard M.I."/>
        </authorList>
    </citation>
    <scope>NUCLEOTIDE SEQUENCE</scope>
    <source>
        <tissue evidence="1">Shoot tissue taken approximately 20 cm above the soil surface</tissue>
    </source>
</reference>
<accession>A0A0A9GTM8</accession>
<organism evidence="1">
    <name type="scientific">Arundo donax</name>
    <name type="common">Giant reed</name>
    <name type="synonym">Donax arundinaceus</name>
    <dbReference type="NCBI Taxonomy" id="35708"/>
    <lineage>
        <taxon>Eukaryota</taxon>
        <taxon>Viridiplantae</taxon>
        <taxon>Streptophyta</taxon>
        <taxon>Embryophyta</taxon>
        <taxon>Tracheophyta</taxon>
        <taxon>Spermatophyta</taxon>
        <taxon>Magnoliopsida</taxon>
        <taxon>Liliopsida</taxon>
        <taxon>Poales</taxon>
        <taxon>Poaceae</taxon>
        <taxon>PACMAD clade</taxon>
        <taxon>Arundinoideae</taxon>
        <taxon>Arundineae</taxon>
        <taxon>Arundo</taxon>
    </lineage>
</organism>